<feature type="region of interest" description="Disordered" evidence="1">
    <location>
        <begin position="78"/>
        <end position="171"/>
    </location>
</feature>
<feature type="compositionally biased region" description="Basic and acidic residues" evidence="1">
    <location>
        <begin position="141"/>
        <end position="171"/>
    </location>
</feature>
<protein>
    <submittedName>
        <fullName evidence="2">Uncharacterized protein</fullName>
    </submittedName>
</protein>
<feature type="compositionally biased region" description="Polar residues" evidence="1">
    <location>
        <begin position="103"/>
        <end position="120"/>
    </location>
</feature>
<feature type="compositionally biased region" description="Basic and acidic residues" evidence="1">
    <location>
        <begin position="1"/>
        <end position="30"/>
    </location>
</feature>
<feature type="region of interest" description="Disordered" evidence="1">
    <location>
        <begin position="1"/>
        <end position="41"/>
    </location>
</feature>
<name>A0ABQ7D5F5_BRACR</name>
<keyword evidence="3" id="KW-1185">Reference proteome</keyword>
<evidence type="ECO:0000313" key="2">
    <source>
        <dbReference type="EMBL" id="KAF3566834.1"/>
    </source>
</evidence>
<gene>
    <name evidence="2" type="ORF">DY000_02014499</name>
</gene>
<sequence length="171" mass="18291">MDTRQKEKDKEKDLAPGERTPKVSGVDRKPSALAGGNTVPRPWLVQYLSAPDPMKDVSVADCSMDRLDRMTPAMGRCVGTKKTKARKGKEAAGASGHAVVDGTNPTQVLPTQTGLVNNETGEPVVPTIPTEVQVDDADNQQELRHEEEAESSHAGEHAGLKTGAEELTSRP</sequence>
<accession>A0ABQ7D5F5</accession>
<dbReference type="EMBL" id="QGKV02000759">
    <property type="protein sequence ID" value="KAF3566834.1"/>
    <property type="molecule type" value="Genomic_DNA"/>
</dbReference>
<comment type="caution">
    <text evidence="2">The sequence shown here is derived from an EMBL/GenBank/DDBJ whole genome shotgun (WGS) entry which is preliminary data.</text>
</comment>
<proteinExistence type="predicted"/>
<evidence type="ECO:0000313" key="3">
    <source>
        <dbReference type="Proteomes" id="UP000266723"/>
    </source>
</evidence>
<dbReference type="Proteomes" id="UP000266723">
    <property type="component" value="Unassembled WGS sequence"/>
</dbReference>
<reference evidence="2 3" key="1">
    <citation type="journal article" date="2020" name="BMC Genomics">
        <title>Intraspecific diversification of the crop wild relative Brassica cretica Lam. using demographic model selection.</title>
        <authorList>
            <person name="Kioukis A."/>
            <person name="Michalopoulou V.A."/>
            <person name="Briers L."/>
            <person name="Pirintsos S."/>
            <person name="Studholme D.J."/>
            <person name="Pavlidis P."/>
            <person name="Sarris P.F."/>
        </authorList>
    </citation>
    <scope>NUCLEOTIDE SEQUENCE [LARGE SCALE GENOMIC DNA]</scope>
    <source>
        <strain evidence="3">cv. PFS-1207/04</strain>
    </source>
</reference>
<organism evidence="2 3">
    <name type="scientific">Brassica cretica</name>
    <name type="common">Mustard</name>
    <dbReference type="NCBI Taxonomy" id="69181"/>
    <lineage>
        <taxon>Eukaryota</taxon>
        <taxon>Viridiplantae</taxon>
        <taxon>Streptophyta</taxon>
        <taxon>Embryophyta</taxon>
        <taxon>Tracheophyta</taxon>
        <taxon>Spermatophyta</taxon>
        <taxon>Magnoliopsida</taxon>
        <taxon>eudicotyledons</taxon>
        <taxon>Gunneridae</taxon>
        <taxon>Pentapetalae</taxon>
        <taxon>rosids</taxon>
        <taxon>malvids</taxon>
        <taxon>Brassicales</taxon>
        <taxon>Brassicaceae</taxon>
        <taxon>Brassiceae</taxon>
        <taxon>Brassica</taxon>
    </lineage>
</organism>
<evidence type="ECO:0000256" key="1">
    <source>
        <dbReference type="SAM" id="MobiDB-lite"/>
    </source>
</evidence>